<evidence type="ECO:0000256" key="1">
    <source>
        <dbReference type="SAM" id="MobiDB-lite"/>
    </source>
</evidence>
<organism evidence="2 3">
    <name type="scientific">Rhizobium leguminosarum</name>
    <dbReference type="NCBI Taxonomy" id="384"/>
    <lineage>
        <taxon>Bacteria</taxon>
        <taxon>Pseudomonadati</taxon>
        <taxon>Pseudomonadota</taxon>
        <taxon>Alphaproteobacteria</taxon>
        <taxon>Hyphomicrobiales</taxon>
        <taxon>Rhizobiaceae</taxon>
        <taxon>Rhizobium/Agrobacterium group</taxon>
        <taxon>Rhizobium</taxon>
    </lineage>
</organism>
<dbReference type="Proteomes" id="UP000092691">
    <property type="component" value="Chromosome"/>
</dbReference>
<sequence length="73" mass="7801">MAQAAGVSRHTLLRVEEGQNVMLETLTSVVRALEDQGVEFTGATTAYGVGVRWRTPSGRTGEDPAEDDVPKKG</sequence>
<reference evidence="2 3" key="1">
    <citation type="submission" date="2016-06" db="EMBL/GenBank/DDBJ databases">
        <title>Microsymbionts genomes from the relict species Vavilovia formosa.</title>
        <authorList>
            <person name="Chirak E."/>
            <person name="Kimeklis A."/>
            <person name="Andronov E."/>
        </authorList>
    </citation>
    <scope>NUCLEOTIDE SEQUENCE [LARGE SCALE GENOMIC DNA]</scope>
    <source>
        <strain evidence="2 3">Vaf10</strain>
    </source>
</reference>
<protein>
    <recommendedName>
        <fullName evidence="4">Helix-turn-helix domain-containing protein</fullName>
    </recommendedName>
</protein>
<dbReference type="EMBL" id="CP016286">
    <property type="protein sequence ID" value="ANP85981.1"/>
    <property type="molecule type" value="Genomic_DNA"/>
</dbReference>
<evidence type="ECO:0000313" key="2">
    <source>
        <dbReference type="EMBL" id="ANP85981.1"/>
    </source>
</evidence>
<dbReference type="GO" id="GO:0003677">
    <property type="term" value="F:DNA binding"/>
    <property type="evidence" value="ECO:0007669"/>
    <property type="project" value="InterPro"/>
</dbReference>
<feature type="region of interest" description="Disordered" evidence="1">
    <location>
        <begin position="52"/>
        <end position="73"/>
    </location>
</feature>
<evidence type="ECO:0008006" key="4">
    <source>
        <dbReference type="Google" id="ProtNLM"/>
    </source>
</evidence>
<dbReference type="AlphaFoldDB" id="A0A1B1C8B2"/>
<gene>
    <name evidence="2" type="ORF">BA011_09720</name>
</gene>
<evidence type="ECO:0000313" key="3">
    <source>
        <dbReference type="Proteomes" id="UP000092691"/>
    </source>
</evidence>
<dbReference type="InterPro" id="IPR010982">
    <property type="entry name" value="Lambda_DNA-bd_dom_sf"/>
</dbReference>
<dbReference type="Gene3D" id="1.10.260.40">
    <property type="entry name" value="lambda repressor-like DNA-binding domains"/>
    <property type="match status" value="1"/>
</dbReference>
<proteinExistence type="predicted"/>
<name>A0A1B1C8B2_RHILE</name>
<accession>A0A1B1C8B2</accession>